<feature type="compositionally biased region" description="Gly residues" evidence="3">
    <location>
        <begin position="214"/>
        <end position="226"/>
    </location>
</feature>
<dbReference type="SUPFAM" id="SSF57603">
    <property type="entry name" value="FnI-like domain"/>
    <property type="match status" value="1"/>
</dbReference>
<gene>
    <name evidence="7" type="primary">CCN5</name>
</gene>
<evidence type="ECO:0000256" key="4">
    <source>
        <dbReference type="SAM" id="SignalP"/>
    </source>
</evidence>
<dbReference type="GO" id="GO:0005615">
    <property type="term" value="C:extracellular space"/>
    <property type="evidence" value="ECO:0007669"/>
    <property type="project" value="TreeGrafter"/>
</dbReference>
<protein>
    <submittedName>
        <fullName evidence="7">Cellular communication network factor 5</fullName>
    </submittedName>
</protein>
<dbReference type="PANTHER" id="PTHR11348:SF22">
    <property type="entry name" value="CCN FAMILY MEMBER 5"/>
    <property type="match status" value="1"/>
</dbReference>
<feature type="compositionally biased region" description="Basic and acidic residues" evidence="3">
    <location>
        <begin position="243"/>
        <end position="255"/>
    </location>
</feature>
<dbReference type="InterPro" id="IPR009030">
    <property type="entry name" value="Growth_fac_rcpt_cys_sf"/>
</dbReference>
<evidence type="ECO:0000259" key="6">
    <source>
        <dbReference type="PROSITE" id="PS51323"/>
    </source>
</evidence>
<dbReference type="InterPro" id="IPR000867">
    <property type="entry name" value="IGFBP-like"/>
</dbReference>
<keyword evidence="1 4" id="KW-0732">Signal</keyword>
<feature type="compositionally biased region" description="Gly residues" evidence="3">
    <location>
        <begin position="184"/>
        <end position="199"/>
    </location>
</feature>
<dbReference type="PANTHER" id="PTHR11348">
    <property type="entry name" value="CONNECTIVE TISSUE GROWTH FACTOR-RELATED"/>
    <property type="match status" value="1"/>
</dbReference>
<organism evidence="7 8">
    <name type="scientific">Lynx canadensis</name>
    <name type="common">Canada lynx</name>
    <name type="synonym">Felis canadensis</name>
    <dbReference type="NCBI Taxonomy" id="61383"/>
    <lineage>
        <taxon>Eukaryota</taxon>
        <taxon>Metazoa</taxon>
        <taxon>Chordata</taxon>
        <taxon>Craniata</taxon>
        <taxon>Vertebrata</taxon>
        <taxon>Euteleostomi</taxon>
        <taxon>Mammalia</taxon>
        <taxon>Eutheria</taxon>
        <taxon>Laurasiatheria</taxon>
        <taxon>Carnivora</taxon>
        <taxon>Feliformia</taxon>
        <taxon>Felidae</taxon>
        <taxon>Felinae</taxon>
        <taxon>Lynx</taxon>
    </lineage>
</organism>
<dbReference type="Ensembl" id="ENSLCNT00005004667.1">
    <property type="protein sequence ID" value="ENSLCNP00005004141.1"/>
    <property type="gene ID" value="ENSLCNG00005002822.1"/>
</dbReference>
<keyword evidence="2" id="KW-1015">Disulfide bond</keyword>
<proteinExistence type="predicted"/>
<name>A0A667FPS3_LYNCA</name>
<dbReference type="GO" id="GO:0005178">
    <property type="term" value="F:integrin binding"/>
    <property type="evidence" value="ECO:0007669"/>
    <property type="project" value="TreeGrafter"/>
</dbReference>
<dbReference type="InterPro" id="IPR050941">
    <property type="entry name" value="CCN"/>
</dbReference>
<dbReference type="InterPro" id="IPR001007">
    <property type="entry name" value="VWF_dom"/>
</dbReference>
<feature type="signal peptide" evidence="4">
    <location>
        <begin position="1"/>
        <end position="23"/>
    </location>
</feature>
<dbReference type="PROSITE" id="PS50184">
    <property type="entry name" value="VWFC_2"/>
    <property type="match status" value="1"/>
</dbReference>
<keyword evidence="8" id="KW-1185">Reference proteome</keyword>
<dbReference type="Proteomes" id="UP000472241">
    <property type="component" value="Unplaced"/>
</dbReference>
<dbReference type="PROSITE" id="PS51323">
    <property type="entry name" value="IGFBP_N_2"/>
    <property type="match status" value="1"/>
</dbReference>
<sequence>MRVTLQTHLLAFSLLCLLSKVCAQLCPTPCVCPWPPPRCPPGAPLVLDGCNCCRVCARRLGEPCDHLHVCDPSQGLICQPRAGPGGRGAVCLWGEDDGSCEVNGRVYRDGETFQPHCRVRCHCEDGGFTCVPLCSEDVRLPSWDCPYPRRVEVPGKCCPEWVCDQGGGLGVQPLPAQGECRVGPGPGQGHLGAGRGRGFSGARTVDWSKPGAGPPGGGGGGRGEGGASPEPGDWTGQSPGFPDRTREGVRAEETR</sequence>
<evidence type="ECO:0000256" key="1">
    <source>
        <dbReference type="ARBA" id="ARBA00022729"/>
    </source>
</evidence>
<dbReference type="SMART" id="SM00214">
    <property type="entry name" value="VWC"/>
    <property type="match status" value="1"/>
</dbReference>
<feature type="domain" description="IGFBP N-terminal" evidence="6">
    <location>
        <begin position="22"/>
        <end position="103"/>
    </location>
</feature>
<evidence type="ECO:0000259" key="5">
    <source>
        <dbReference type="PROSITE" id="PS50184"/>
    </source>
</evidence>
<evidence type="ECO:0000313" key="7">
    <source>
        <dbReference type="Ensembl" id="ENSLCNP00005004141.1"/>
    </source>
</evidence>
<reference evidence="7" key="1">
    <citation type="submission" date="2025-08" db="UniProtKB">
        <authorList>
            <consortium name="Ensembl"/>
        </authorList>
    </citation>
    <scope>IDENTIFICATION</scope>
</reference>
<feature type="chain" id="PRO_5025649865" evidence="4">
    <location>
        <begin position="24"/>
        <end position="255"/>
    </location>
</feature>
<feature type="region of interest" description="Disordered" evidence="3">
    <location>
        <begin position="180"/>
        <end position="255"/>
    </location>
</feature>
<dbReference type="GO" id="GO:0007155">
    <property type="term" value="P:cell adhesion"/>
    <property type="evidence" value="ECO:0007669"/>
    <property type="project" value="TreeGrafter"/>
</dbReference>
<dbReference type="GO" id="GO:0045597">
    <property type="term" value="P:positive regulation of cell differentiation"/>
    <property type="evidence" value="ECO:0007669"/>
    <property type="project" value="TreeGrafter"/>
</dbReference>
<dbReference type="AlphaFoldDB" id="A0A667FPS3"/>
<accession>A0A667FPS3</accession>
<dbReference type="GO" id="GO:0031012">
    <property type="term" value="C:extracellular matrix"/>
    <property type="evidence" value="ECO:0007669"/>
    <property type="project" value="TreeGrafter"/>
</dbReference>
<dbReference type="Pfam" id="PF00093">
    <property type="entry name" value="VWC"/>
    <property type="match status" value="1"/>
</dbReference>
<dbReference type="Pfam" id="PF00219">
    <property type="entry name" value="IGFBP"/>
    <property type="match status" value="1"/>
</dbReference>
<reference evidence="7" key="2">
    <citation type="submission" date="2025-09" db="UniProtKB">
        <authorList>
            <consortium name="Ensembl"/>
        </authorList>
    </citation>
    <scope>IDENTIFICATION</scope>
</reference>
<evidence type="ECO:0000313" key="8">
    <source>
        <dbReference type="Proteomes" id="UP000472241"/>
    </source>
</evidence>
<evidence type="ECO:0000256" key="3">
    <source>
        <dbReference type="SAM" id="MobiDB-lite"/>
    </source>
</evidence>
<dbReference type="GO" id="GO:0007165">
    <property type="term" value="P:signal transduction"/>
    <property type="evidence" value="ECO:0007669"/>
    <property type="project" value="TreeGrafter"/>
</dbReference>
<evidence type="ECO:0000256" key="2">
    <source>
        <dbReference type="ARBA" id="ARBA00023157"/>
    </source>
</evidence>
<dbReference type="SUPFAM" id="SSF57184">
    <property type="entry name" value="Growth factor receptor domain"/>
    <property type="match status" value="1"/>
</dbReference>
<dbReference type="SMART" id="SM00121">
    <property type="entry name" value="IB"/>
    <property type="match status" value="1"/>
</dbReference>
<dbReference type="PROSITE" id="PS01208">
    <property type="entry name" value="VWFC_1"/>
    <property type="match status" value="1"/>
</dbReference>
<dbReference type="GO" id="GO:0008201">
    <property type="term" value="F:heparin binding"/>
    <property type="evidence" value="ECO:0007669"/>
    <property type="project" value="TreeGrafter"/>
</dbReference>
<feature type="domain" description="VWFC" evidence="5">
    <location>
        <begin position="98"/>
        <end position="164"/>
    </location>
</feature>